<gene>
    <name evidence="1" type="ORF">S12H4_19351</name>
</gene>
<dbReference type="AlphaFoldDB" id="X1T6R9"/>
<accession>X1T6R9</accession>
<comment type="caution">
    <text evidence="1">The sequence shown here is derived from an EMBL/GenBank/DDBJ whole genome shotgun (WGS) entry which is preliminary data.</text>
</comment>
<name>X1T6R9_9ZZZZ</name>
<reference evidence="1" key="1">
    <citation type="journal article" date="2014" name="Front. Microbiol.">
        <title>High frequency of phylogenetically diverse reductive dehalogenase-homologous genes in deep subseafloor sedimentary metagenomes.</title>
        <authorList>
            <person name="Kawai M."/>
            <person name="Futagami T."/>
            <person name="Toyoda A."/>
            <person name="Takaki Y."/>
            <person name="Nishi S."/>
            <person name="Hori S."/>
            <person name="Arai W."/>
            <person name="Tsubouchi T."/>
            <person name="Morono Y."/>
            <person name="Uchiyama I."/>
            <person name="Ito T."/>
            <person name="Fujiyama A."/>
            <person name="Inagaki F."/>
            <person name="Takami H."/>
        </authorList>
    </citation>
    <scope>NUCLEOTIDE SEQUENCE</scope>
    <source>
        <strain evidence="1">Expedition CK06-06</strain>
    </source>
</reference>
<protein>
    <submittedName>
        <fullName evidence="1">Uncharacterized protein</fullName>
    </submittedName>
</protein>
<proteinExistence type="predicted"/>
<organism evidence="1">
    <name type="scientific">marine sediment metagenome</name>
    <dbReference type="NCBI Taxonomy" id="412755"/>
    <lineage>
        <taxon>unclassified sequences</taxon>
        <taxon>metagenomes</taxon>
        <taxon>ecological metagenomes</taxon>
    </lineage>
</organism>
<dbReference type="EMBL" id="BARW01009668">
    <property type="protein sequence ID" value="GAI83270.1"/>
    <property type="molecule type" value="Genomic_DNA"/>
</dbReference>
<evidence type="ECO:0000313" key="1">
    <source>
        <dbReference type="EMBL" id="GAI83270.1"/>
    </source>
</evidence>
<sequence>MPEIGEIKKGAEIGYKRHGKYIWVTCPDCGKERWVFYIKKERRAGSLRCCGCAQKGQLNSGWKGGRNISPDGYVHIWLSPDNYGVYGSGWSGY</sequence>